<evidence type="ECO:0000313" key="3">
    <source>
        <dbReference type="Proteomes" id="UP000054359"/>
    </source>
</evidence>
<dbReference type="Proteomes" id="UP000054359">
    <property type="component" value="Unassembled WGS sequence"/>
</dbReference>
<dbReference type="GO" id="GO:0016740">
    <property type="term" value="F:transferase activity"/>
    <property type="evidence" value="ECO:0007669"/>
    <property type="project" value="UniProtKB-KW"/>
</dbReference>
<dbReference type="EMBL" id="KK115813">
    <property type="protein sequence ID" value="KFM66097.1"/>
    <property type="molecule type" value="Genomic_DNA"/>
</dbReference>
<protein>
    <submittedName>
        <fullName evidence="2">Palmitoyltransferase ZDHHC17</fullName>
    </submittedName>
</protein>
<accession>A0A087TLV8</accession>
<keyword evidence="1" id="KW-0472">Membrane</keyword>
<reference evidence="2 3" key="1">
    <citation type="submission" date="2013-11" db="EMBL/GenBank/DDBJ databases">
        <title>Genome sequencing of Stegodyphus mimosarum.</title>
        <authorList>
            <person name="Bechsgaard J."/>
        </authorList>
    </citation>
    <scope>NUCLEOTIDE SEQUENCE [LARGE SCALE GENOMIC DNA]</scope>
</reference>
<dbReference type="OrthoDB" id="6781668at2759"/>
<organism evidence="2 3">
    <name type="scientific">Stegodyphus mimosarum</name>
    <name type="common">African social velvet spider</name>
    <dbReference type="NCBI Taxonomy" id="407821"/>
    <lineage>
        <taxon>Eukaryota</taxon>
        <taxon>Metazoa</taxon>
        <taxon>Ecdysozoa</taxon>
        <taxon>Arthropoda</taxon>
        <taxon>Chelicerata</taxon>
        <taxon>Arachnida</taxon>
        <taxon>Araneae</taxon>
        <taxon>Araneomorphae</taxon>
        <taxon>Entelegynae</taxon>
        <taxon>Eresoidea</taxon>
        <taxon>Eresidae</taxon>
        <taxon>Stegodyphus</taxon>
    </lineage>
</organism>
<keyword evidence="3" id="KW-1185">Reference proteome</keyword>
<gene>
    <name evidence="2" type="ORF">X975_25621</name>
</gene>
<dbReference type="STRING" id="407821.A0A087TLV8"/>
<keyword evidence="1" id="KW-1133">Transmembrane helix</keyword>
<keyword evidence="2" id="KW-0808">Transferase</keyword>
<name>A0A087TLV8_STEMI</name>
<evidence type="ECO:0000313" key="2">
    <source>
        <dbReference type="EMBL" id="KFM66097.1"/>
    </source>
</evidence>
<sequence length="60" mass="7277">MYVTWFTWFQPYVGDIWRTVGFMVCSMFLFYSFIKAWKSDPGVIHSTPEQRYRTIIELAE</sequence>
<keyword evidence="1" id="KW-0812">Transmembrane</keyword>
<proteinExistence type="predicted"/>
<dbReference type="AlphaFoldDB" id="A0A087TLV8"/>
<evidence type="ECO:0000256" key="1">
    <source>
        <dbReference type="SAM" id="Phobius"/>
    </source>
</evidence>
<feature type="non-terminal residue" evidence="2">
    <location>
        <position position="60"/>
    </location>
</feature>
<feature type="transmembrane region" description="Helical" evidence="1">
    <location>
        <begin position="16"/>
        <end position="34"/>
    </location>
</feature>